<evidence type="ECO:0000259" key="1">
    <source>
        <dbReference type="PROSITE" id="PS50222"/>
    </source>
</evidence>
<dbReference type="Proteomes" id="UP000663823">
    <property type="component" value="Unassembled WGS sequence"/>
</dbReference>
<comment type="caution">
    <text evidence="2">The sequence shown here is derived from an EMBL/GenBank/DDBJ whole genome shotgun (WGS) entry which is preliminary data.</text>
</comment>
<dbReference type="Gene3D" id="1.10.238.10">
    <property type="entry name" value="EF-hand"/>
    <property type="match status" value="1"/>
</dbReference>
<gene>
    <name evidence="2" type="ORF">OTI717_LOCUS42793</name>
</gene>
<proteinExistence type="predicted"/>
<dbReference type="GO" id="GO:0005509">
    <property type="term" value="F:calcium ion binding"/>
    <property type="evidence" value="ECO:0007669"/>
    <property type="project" value="InterPro"/>
</dbReference>
<dbReference type="InterPro" id="IPR002048">
    <property type="entry name" value="EF_hand_dom"/>
</dbReference>
<evidence type="ECO:0000313" key="3">
    <source>
        <dbReference type="Proteomes" id="UP000663823"/>
    </source>
</evidence>
<sequence>LGEDDSDEDSLRQEFNAIDSNHGGYILFDEFCMYMANKKI</sequence>
<reference evidence="2" key="1">
    <citation type="submission" date="2021-02" db="EMBL/GenBank/DDBJ databases">
        <authorList>
            <person name="Nowell W R."/>
        </authorList>
    </citation>
    <scope>NUCLEOTIDE SEQUENCE</scope>
</reference>
<feature type="non-terminal residue" evidence="2">
    <location>
        <position position="1"/>
    </location>
</feature>
<protein>
    <recommendedName>
        <fullName evidence="1">EF-hand domain-containing protein</fullName>
    </recommendedName>
</protein>
<dbReference type="PROSITE" id="PS50222">
    <property type="entry name" value="EF_HAND_2"/>
    <property type="match status" value="1"/>
</dbReference>
<dbReference type="AlphaFoldDB" id="A0A820JD86"/>
<dbReference type="SUPFAM" id="SSF47473">
    <property type="entry name" value="EF-hand"/>
    <property type="match status" value="1"/>
</dbReference>
<accession>A0A820JD86</accession>
<dbReference type="InterPro" id="IPR011992">
    <property type="entry name" value="EF-hand-dom_pair"/>
</dbReference>
<organism evidence="2 3">
    <name type="scientific">Rotaria sordida</name>
    <dbReference type="NCBI Taxonomy" id="392033"/>
    <lineage>
        <taxon>Eukaryota</taxon>
        <taxon>Metazoa</taxon>
        <taxon>Spiralia</taxon>
        <taxon>Gnathifera</taxon>
        <taxon>Rotifera</taxon>
        <taxon>Eurotatoria</taxon>
        <taxon>Bdelloidea</taxon>
        <taxon>Philodinida</taxon>
        <taxon>Philodinidae</taxon>
        <taxon>Rotaria</taxon>
    </lineage>
</organism>
<dbReference type="EMBL" id="CAJOAX010054936">
    <property type="protein sequence ID" value="CAF4325308.1"/>
    <property type="molecule type" value="Genomic_DNA"/>
</dbReference>
<feature type="domain" description="EF-hand" evidence="1">
    <location>
        <begin position="6"/>
        <end position="40"/>
    </location>
</feature>
<evidence type="ECO:0000313" key="2">
    <source>
        <dbReference type="EMBL" id="CAF4325308.1"/>
    </source>
</evidence>
<name>A0A820JD86_9BILA</name>